<dbReference type="Pfam" id="PF07517">
    <property type="entry name" value="SecA_DEAD"/>
    <property type="match status" value="1"/>
</dbReference>
<keyword evidence="5" id="KW-0963">Cytoplasm</keyword>
<dbReference type="FunFam" id="3.40.50.300:FF:000113">
    <property type="entry name" value="Preprotein translocase subunit SecA"/>
    <property type="match status" value="1"/>
</dbReference>
<dbReference type="EMBL" id="UINC01000441">
    <property type="protein sequence ID" value="SUZ55326.1"/>
    <property type="molecule type" value="Genomic_DNA"/>
</dbReference>
<evidence type="ECO:0000259" key="12">
    <source>
        <dbReference type="PROSITE" id="PS51192"/>
    </source>
</evidence>
<dbReference type="PANTHER" id="PTHR30612">
    <property type="entry name" value="SECA INNER MEMBRANE COMPONENT OF SEC PROTEIN SECRETION SYSTEM"/>
    <property type="match status" value="1"/>
</dbReference>
<evidence type="ECO:0000256" key="3">
    <source>
        <dbReference type="ARBA" id="ARBA00022448"/>
    </source>
</evidence>
<dbReference type="SUPFAM" id="SSF81767">
    <property type="entry name" value="Pre-protein crosslinking domain of SecA"/>
    <property type="match status" value="1"/>
</dbReference>
<evidence type="ECO:0000256" key="11">
    <source>
        <dbReference type="ARBA" id="ARBA00023136"/>
    </source>
</evidence>
<dbReference type="HAMAP" id="MF_01382">
    <property type="entry name" value="SecA"/>
    <property type="match status" value="1"/>
</dbReference>
<comment type="similarity">
    <text evidence="2">Belongs to the SecA family.</text>
</comment>
<dbReference type="CDD" id="cd17928">
    <property type="entry name" value="DEXDc_SecA"/>
    <property type="match status" value="1"/>
</dbReference>
<dbReference type="SUPFAM" id="SSF52540">
    <property type="entry name" value="P-loop containing nucleoside triphosphate hydrolases"/>
    <property type="match status" value="2"/>
</dbReference>
<dbReference type="PROSITE" id="PS51196">
    <property type="entry name" value="SECA_MOTOR_DEAD"/>
    <property type="match status" value="1"/>
</dbReference>
<dbReference type="GO" id="GO:0017038">
    <property type="term" value="P:protein import"/>
    <property type="evidence" value="ECO:0007669"/>
    <property type="project" value="InterPro"/>
</dbReference>
<keyword evidence="10" id="KW-0811">Translocation</keyword>
<dbReference type="InterPro" id="IPR011116">
    <property type="entry name" value="SecA_Wing/Scaffold"/>
</dbReference>
<comment type="subcellular location">
    <subcellularLocation>
        <location evidence="1">Membrane</location>
        <topology evidence="1">Peripheral membrane protein</topology>
    </subcellularLocation>
</comment>
<evidence type="ECO:0000313" key="15">
    <source>
        <dbReference type="EMBL" id="SUZ55326.1"/>
    </source>
</evidence>
<feature type="domain" description="Helicase ATP-binding" evidence="12">
    <location>
        <begin position="90"/>
        <end position="263"/>
    </location>
</feature>
<dbReference type="GO" id="GO:0005524">
    <property type="term" value="F:ATP binding"/>
    <property type="evidence" value="ECO:0007669"/>
    <property type="project" value="UniProtKB-KW"/>
</dbReference>
<dbReference type="InterPro" id="IPR044722">
    <property type="entry name" value="SecA_SF2_C"/>
</dbReference>
<dbReference type="GO" id="GO:0005886">
    <property type="term" value="C:plasma membrane"/>
    <property type="evidence" value="ECO:0007669"/>
    <property type="project" value="TreeGrafter"/>
</dbReference>
<dbReference type="GO" id="GO:0005829">
    <property type="term" value="C:cytosol"/>
    <property type="evidence" value="ECO:0007669"/>
    <property type="project" value="TreeGrafter"/>
</dbReference>
<feature type="non-terminal residue" evidence="15">
    <location>
        <position position="744"/>
    </location>
</feature>
<keyword evidence="11" id="KW-0472">Membrane</keyword>
<keyword evidence="3" id="KW-0813">Transport</keyword>
<evidence type="ECO:0000256" key="9">
    <source>
        <dbReference type="ARBA" id="ARBA00022967"/>
    </source>
</evidence>
<dbReference type="PANTHER" id="PTHR30612:SF0">
    <property type="entry name" value="CHLOROPLAST PROTEIN-TRANSPORTING ATPASE"/>
    <property type="match status" value="1"/>
</dbReference>
<dbReference type="FunFam" id="3.90.1440.10:FF:000002">
    <property type="entry name" value="Protein translocase subunit SecA"/>
    <property type="match status" value="1"/>
</dbReference>
<dbReference type="InterPro" id="IPR001650">
    <property type="entry name" value="Helicase_C-like"/>
</dbReference>
<dbReference type="NCBIfam" id="TIGR00963">
    <property type="entry name" value="secA"/>
    <property type="match status" value="1"/>
</dbReference>
<dbReference type="GO" id="GO:0006886">
    <property type="term" value="P:intracellular protein transport"/>
    <property type="evidence" value="ECO:0007669"/>
    <property type="project" value="InterPro"/>
</dbReference>
<dbReference type="InterPro" id="IPR011130">
    <property type="entry name" value="SecA_preprotein_X-link_dom"/>
</dbReference>
<keyword evidence="7" id="KW-0067">ATP-binding</keyword>
<dbReference type="Pfam" id="PF01043">
    <property type="entry name" value="SecA_PP_bind"/>
    <property type="match status" value="1"/>
</dbReference>
<dbReference type="NCBIfam" id="NF009538">
    <property type="entry name" value="PRK12904.1"/>
    <property type="match status" value="1"/>
</dbReference>
<keyword evidence="6" id="KW-0547">Nucleotide-binding</keyword>
<dbReference type="CDD" id="cd18803">
    <property type="entry name" value="SF2_C_secA"/>
    <property type="match status" value="1"/>
</dbReference>
<accession>A0A381NL48</accession>
<evidence type="ECO:0000256" key="1">
    <source>
        <dbReference type="ARBA" id="ARBA00004170"/>
    </source>
</evidence>
<dbReference type="PROSITE" id="PS01312">
    <property type="entry name" value="SECA"/>
    <property type="match status" value="1"/>
</dbReference>
<dbReference type="InterPro" id="IPR014018">
    <property type="entry name" value="SecA_motor_DEAD"/>
</dbReference>
<evidence type="ECO:0000256" key="6">
    <source>
        <dbReference type="ARBA" id="ARBA00022741"/>
    </source>
</evidence>
<dbReference type="SUPFAM" id="SSF81886">
    <property type="entry name" value="Helical scaffold and wing domains of SecA"/>
    <property type="match status" value="1"/>
</dbReference>
<dbReference type="InterPro" id="IPR036670">
    <property type="entry name" value="SecA_X-link_sf"/>
</dbReference>
<evidence type="ECO:0000259" key="14">
    <source>
        <dbReference type="PROSITE" id="PS51196"/>
    </source>
</evidence>
<sequence length="744" mass="83182">MAFLKAITKILGSSDEKALDKLSSLVDQINALEAVYEAKSSEELKDVSNTLRNDFNEGSSLDYLLPDAFAAVREAAKRTLSQRHFDVQLLGGIVLHQGKIAEMRTGEGKTLVATLPAFLNSLSGQGVHVVTVNDYLAKRDAEWMGAIYNSLGVSVSALQHDYASLFHPDNFDGNTVKERGITRQEAYGADITYGTNNDFGFDYLRDNMVDIAERRVQRGRAFAIVDEVDNILVDEARTPLIISGPSQQNPSEYSKYAKIVPSLREEEDYSVEEKHRSVSLTQTGIAKIEKFLKVDNLYDAENFGQAHFVENAVRAEVIYKKDREYVVKDGKVVIVDEFTGRLMEGRRYSDGLHQALEAKENIAVQRESVTYATITLQNYFRLYSKLSGMTGTAATEAEEFWKIYKLEVLSVPTNKPVMRTDHGDLIYRDQTAKYNAVVKEIKSRVEKGQPILVGTTDIDRSEVLSSLLKKQGVRHEVLNAKQHDREATIIAQAGRPGAVTVATNMAGRGTDIVLGGAMNSDSVDGAQWEKDHAQVLGVGGLYIIGTERHEARRIDNQLRGRSGRQGDPGETRFFCALDDDLVRRFGGDRIQTIMDWAGMDNETPIENKMISRSIEGAQVKVESFHFDMRKNLVEYDDVVNSHRDVIYEQRDAVLDGVELRPRIQRMIEEECEATIADGMSSSATENWDIQGVTTNVQRIIPLSGDLIDSEYVFSSGQRNYSDQVRDQIEKTYNSFEAVLGDDNA</sequence>
<keyword evidence="4" id="KW-1003">Cell membrane</keyword>
<dbReference type="InterPro" id="IPR014001">
    <property type="entry name" value="Helicase_ATP-bd"/>
</dbReference>
<dbReference type="InterPro" id="IPR020937">
    <property type="entry name" value="SecA_CS"/>
</dbReference>
<protein>
    <submittedName>
        <fullName evidence="15">Uncharacterized protein</fullName>
    </submittedName>
</protein>
<evidence type="ECO:0000256" key="10">
    <source>
        <dbReference type="ARBA" id="ARBA00023010"/>
    </source>
</evidence>
<dbReference type="InterPro" id="IPR027417">
    <property type="entry name" value="P-loop_NTPase"/>
</dbReference>
<dbReference type="InterPro" id="IPR036266">
    <property type="entry name" value="SecA_Wing/Scaffold_sf"/>
</dbReference>
<dbReference type="GO" id="GO:0043952">
    <property type="term" value="P:protein transport by the Sec complex"/>
    <property type="evidence" value="ECO:0007669"/>
    <property type="project" value="TreeGrafter"/>
</dbReference>
<dbReference type="FunFam" id="3.40.50.300:FF:000246">
    <property type="entry name" value="Preprotein translocase subunit SecA"/>
    <property type="match status" value="1"/>
</dbReference>
<feature type="domain" description="SecA family profile" evidence="14">
    <location>
        <begin position="4"/>
        <end position="606"/>
    </location>
</feature>
<dbReference type="Gene3D" id="1.10.3060.10">
    <property type="entry name" value="Helical scaffold and wing domains of SecA"/>
    <property type="match status" value="1"/>
</dbReference>
<dbReference type="AlphaFoldDB" id="A0A381NL48"/>
<dbReference type="Pfam" id="PF21090">
    <property type="entry name" value="P-loop_SecA"/>
    <property type="match status" value="1"/>
</dbReference>
<evidence type="ECO:0000256" key="8">
    <source>
        <dbReference type="ARBA" id="ARBA00022927"/>
    </source>
</evidence>
<dbReference type="InterPro" id="IPR011115">
    <property type="entry name" value="SecA_DEAD"/>
</dbReference>
<proteinExistence type="inferred from homology"/>
<organism evidence="15">
    <name type="scientific">marine metagenome</name>
    <dbReference type="NCBI Taxonomy" id="408172"/>
    <lineage>
        <taxon>unclassified sequences</taxon>
        <taxon>metagenomes</taxon>
        <taxon>ecological metagenomes</taxon>
    </lineage>
</organism>
<evidence type="ECO:0000256" key="2">
    <source>
        <dbReference type="ARBA" id="ARBA00007650"/>
    </source>
</evidence>
<reference evidence="15" key="1">
    <citation type="submission" date="2018-05" db="EMBL/GenBank/DDBJ databases">
        <authorList>
            <person name="Lanie J.A."/>
            <person name="Ng W.-L."/>
            <person name="Kazmierczak K.M."/>
            <person name="Andrzejewski T.M."/>
            <person name="Davidsen T.M."/>
            <person name="Wayne K.J."/>
            <person name="Tettelin H."/>
            <person name="Glass J.I."/>
            <person name="Rusch D."/>
            <person name="Podicherti R."/>
            <person name="Tsui H.-C.T."/>
            <person name="Winkler M.E."/>
        </authorList>
    </citation>
    <scope>NUCLEOTIDE SEQUENCE</scope>
</reference>
<dbReference type="PROSITE" id="PS51192">
    <property type="entry name" value="HELICASE_ATP_BIND_1"/>
    <property type="match status" value="1"/>
</dbReference>
<dbReference type="GO" id="GO:0031522">
    <property type="term" value="C:cell envelope Sec protein transport complex"/>
    <property type="evidence" value="ECO:0007669"/>
    <property type="project" value="TreeGrafter"/>
</dbReference>
<dbReference type="PROSITE" id="PS51194">
    <property type="entry name" value="HELICASE_CTER"/>
    <property type="match status" value="1"/>
</dbReference>
<dbReference type="InterPro" id="IPR000185">
    <property type="entry name" value="SecA"/>
</dbReference>
<gene>
    <name evidence="15" type="ORF">METZ01_LOCUS8180</name>
</gene>
<keyword evidence="9" id="KW-1278">Translocase</keyword>
<dbReference type="Gene3D" id="3.40.50.300">
    <property type="entry name" value="P-loop containing nucleotide triphosphate hydrolases"/>
    <property type="match status" value="2"/>
</dbReference>
<dbReference type="Pfam" id="PF07516">
    <property type="entry name" value="SecA_SW"/>
    <property type="match status" value="1"/>
</dbReference>
<name>A0A381NL48_9ZZZZ</name>
<evidence type="ECO:0000256" key="5">
    <source>
        <dbReference type="ARBA" id="ARBA00022490"/>
    </source>
</evidence>
<dbReference type="Gene3D" id="3.90.1440.10">
    <property type="entry name" value="SecA, preprotein cross-linking domain"/>
    <property type="match status" value="1"/>
</dbReference>
<dbReference type="GO" id="GO:0006605">
    <property type="term" value="P:protein targeting"/>
    <property type="evidence" value="ECO:0007669"/>
    <property type="project" value="InterPro"/>
</dbReference>
<feature type="domain" description="Helicase C-terminal" evidence="13">
    <location>
        <begin position="433"/>
        <end position="632"/>
    </location>
</feature>
<dbReference type="SMART" id="SM00958">
    <property type="entry name" value="SecA_PP_bind"/>
    <property type="match status" value="1"/>
</dbReference>
<dbReference type="SMART" id="SM00957">
    <property type="entry name" value="SecA_DEAD"/>
    <property type="match status" value="1"/>
</dbReference>
<evidence type="ECO:0000259" key="13">
    <source>
        <dbReference type="PROSITE" id="PS51194"/>
    </source>
</evidence>
<evidence type="ECO:0000256" key="4">
    <source>
        <dbReference type="ARBA" id="ARBA00022475"/>
    </source>
</evidence>
<dbReference type="PRINTS" id="PR00906">
    <property type="entry name" value="SECA"/>
</dbReference>
<keyword evidence="8" id="KW-0653">Protein transport</keyword>
<evidence type="ECO:0000256" key="7">
    <source>
        <dbReference type="ARBA" id="ARBA00022840"/>
    </source>
</evidence>